<feature type="compositionally biased region" description="Acidic residues" evidence="1">
    <location>
        <begin position="154"/>
        <end position="168"/>
    </location>
</feature>
<evidence type="ECO:0000313" key="2">
    <source>
        <dbReference type="EMBL" id="CAL1359837.1"/>
    </source>
</evidence>
<keyword evidence="3" id="KW-1185">Reference proteome</keyword>
<protein>
    <submittedName>
        <fullName evidence="2">Uncharacterized protein</fullName>
    </submittedName>
</protein>
<proteinExistence type="predicted"/>
<reference evidence="2 3" key="1">
    <citation type="submission" date="2024-04" db="EMBL/GenBank/DDBJ databases">
        <authorList>
            <person name="Fracassetti M."/>
        </authorList>
    </citation>
    <scope>NUCLEOTIDE SEQUENCE [LARGE SCALE GENOMIC DNA]</scope>
</reference>
<dbReference type="AlphaFoldDB" id="A0AAV2CVE3"/>
<name>A0AAV2CVE3_9ROSI</name>
<evidence type="ECO:0000256" key="1">
    <source>
        <dbReference type="SAM" id="MobiDB-lite"/>
    </source>
</evidence>
<feature type="region of interest" description="Disordered" evidence="1">
    <location>
        <begin position="150"/>
        <end position="184"/>
    </location>
</feature>
<evidence type="ECO:0000313" key="3">
    <source>
        <dbReference type="Proteomes" id="UP001497516"/>
    </source>
</evidence>
<dbReference type="EMBL" id="OZ034814">
    <property type="protein sequence ID" value="CAL1359837.1"/>
    <property type="molecule type" value="Genomic_DNA"/>
</dbReference>
<organism evidence="2 3">
    <name type="scientific">Linum trigynum</name>
    <dbReference type="NCBI Taxonomy" id="586398"/>
    <lineage>
        <taxon>Eukaryota</taxon>
        <taxon>Viridiplantae</taxon>
        <taxon>Streptophyta</taxon>
        <taxon>Embryophyta</taxon>
        <taxon>Tracheophyta</taxon>
        <taxon>Spermatophyta</taxon>
        <taxon>Magnoliopsida</taxon>
        <taxon>eudicotyledons</taxon>
        <taxon>Gunneridae</taxon>
        <taxon>Pentapetalae</taxon>
        <taxon>rosids</taxon>
        <taxon>fabids</taxon>
        <taxon>Malpighiales</taxon>
        <taxon>Linaceae</taxon>
        <taxon>Linum</taxon>
    </lineage>
</organism>
<sequence>MVERFARGTDEGCSNLDLPQPEVKSKLELAMEKFKRTSSNMDFQPIIPPGLTLKEKVARACASYHLSSLEEKDEVEGAINEKRVEQDELTLESSRGKDKQEGCLDDSHHFPLLEGKFEDRVTSVEEQENHFYDPAWHLSFQTVLEDMNGKEEVVVEEEEVSVEEEEDLYCSQGEEQSEEEKREV</sequence>
<gene>
    <name evidence="2" type="ORF">LTRI10_LOCUS7304</name>
</gene>
<dbReference type="Proteomes" id="UP001497516">
    <property type="component" value="Chromosome 10"/>
</dbReference>
<accession>A0AAV2CVE3</accession>